<reference evidence="9 10" key="1">
    <citation type="submission" date="2018-03" db="EMBL/GenBank/DDBJ databases">
        <authorList>
            <person name="Gulvik C.A."/>
        </authorList>
    </citation>
    <scope>NUCLEOTIDE SEQUENCE [LARGE SCALE GENOMIC DNA]</scope>
    <source>
        <strain evidence="9 10">JCM 31581</strain>
    </source>
</reference>
<name>A0A429Z5I7_9ENTE</name>
<dbReference type="EMBL" id="PXZH01000004">
    <property type="protein sequence ID" value="RST88956.1"/>
    <property type="molecule type" value="Genomic_DNA"/>
</dbReference>
<dbReference type="Proteomes" id="UP000277864">
    <property type="component" value="Unassembled WGS sequence"/>
</dbReference>
<evidence type="ECO:0000259" key="8">
    <source>
        <dbReference type="Pfam" id="PF00884"/>
    </source>
</evidence>
<dbReference type="OrthoDB" id="243547at2"/>
<dbReference type="RefSeq" id="WP_125943634.1">
    <property type="nucleotide sequence ID" value="NZ_PXZH01000004.1"/>
</dbReference>
<dbReference type="InterPro" id="IPR000917">
    <property type="entry name" value="Sulfatase_N"/>
</dbReference>
<keyword evidence="3" id="KW-1003">Cell membrane</keyword>
<protein>
    <recommendedName>
        <fullName evidence="8">Sulfatase N-terminal domain-containing protein</fullName>
    </recommendedName>
</protein>
<comment type="subcellular location">
    <subcellularLocation>
        <location evidence="1">Cell membrane</location>
        <topology evidence="1">Multi-pass membrane protein</topology>
    </subcellularLocation>
</comment>
<feature type="transmembrane region" description="Helical" evidence="7">
    <location>
        <begin position="12"/>
        <end position="30"/>
    </location>
</feature>
<dbReference type="Pfam" id="PF00884">
    <property type="entry name" value="Sulfatase"/>
    <property type="match status" value="1"/>
</dbReference>
<evidence type="ECO:0000256" key="3">
    <source>
        <dbReference type="ARBA" id="ARBA00022475"/>
    </source>
</evidence>
<feature type="transmembrane region" description="Helical" evidence="7">
    <location>
        <begin position="78"/>
        <end position="95"/>
    </location>
</feature>
<dbReference type="InterPro" id="IPR017850">
    <property type="entry name" value="Alkaline_phosphatase_core_sf"/>
</dbReference>
<feature type="transmembrane region" description="Helical" evidence="7">
    <location>
        <begin position="155"/>
        <end position="176"/>
    </location>
</feature>
<dbReference type="PANTHER" id="PTHR47371">
    <property type="entry name" value="LIPOTEICHOIC ACID SYNTHASE"/>
    <property type="match status" value="1"/>
</dbReference>
<accession>A0A429Z5I7</accession>
<evidence type="ECO:0000256" key="1">
    <source>
        <dbReference type="ARBA" id="ARBA00004651"/>
    </source>
</evidence>
<proteinExistence type="predicted"/>
<evidence type="ECO:0000256" key="6">
    <source>
        <dbReference type="ARBA" id="ARBA00023136"/>
    </source>
</evidence>
<dbReference type="CDD" id="cd16015">
    <property type="entry name" value="LTA_synthase"/>
    <property type="match status" value="1"/>
</dbReference>
<sequence length="609" mass="71074">MSQNVKGTQVFKILLVDLFLSVLANLYLQWCQNNYSFSLVYLFGFNWHVEKFWLSNLVLFLVLVACISWIGNRAKARVFFMWMILLVGLANVYKMKGRMEPLYPEDFYYLKELTFLKDLLPTPLFIILLVSLLAMFLLVLVGVITSFSLPWRKQLLRVMCLILSSVSLCYVSHFNYPHNQLKQAYDRTAKWVPYSQKMNYYNVGFVAGFLYNLEVIPMEQPKNYSEKTIHQIVNKYQKSEKDKPVITDKPNIILVLSESFSNPNRLKGITVSPDPLKDYWQIGKDSVYQGSMLSENYGGGTANIEFEALTGFNMSLFNAQLTTPYTMLLPKQTRFPSFVSDMKNLGYTSIAIHPYNTSMYKRREVYTRLGFDEFLEESSFSTVEKLGNNPYVPDQAVFSKTLDMLKEDPSVPKLFHLVTMQSHLPYQNKYLQSDYQTQPVNKKLENYSQDLAYSSQAVAQFIEELNKLKQPSIVVYYGDHLPSLYPEEIRKQHKSDKLHETEFFIWSSKEAKAYPDYQTTVLSPQYFTLLTKELANLPLTGFDRLRQALLSYLPAFERGRYYYEGKYHKELSLNNKQQQIYQDYQLIQYDITVGEQYSLKQGFFGGKKE</sequence>
<dbReference type="GO" id="GO:0005886">
    <property type="term" value="C:plasma membrane"/>
    <property type="evidence" value="ECO:0007669"/>
    <property type="project" value="UniProtKB-SubCell"/>
</dbReference>
<feature type="transmembrane region" description="Helical" evidence="7">
    <location>
        <begin position="52"/>
        <end position="71"/>
    </location>
</feature>
<evidence type="ECO:0000256" key="4">
    <source>
        <dbReference type="ARBA" id="ARBA00022692"/>
    </source>
</evidence>
<evidence type="ECO:0000313" key="9">
    <source>
        <dbReference type="EMBL" id="RST88956.1"/>
    </source>
</evidence>
<feature type="transmembrane region" description="Helical" evidence="7">
    <location>
        <begin position="124"/>
        <end position="143"/>
    </location>
</feature>
<keyword evidence="6 7" id="KW-0472">Membrane</keyword>
<dbReference type="InterPro" id="IPR050448">
    <property type="entry name" value="OpgB/LTA_synthase_biosynth"/>
</dbReference>
<dbReference type="SUPFAM" id="SSF53649">
    <property type="entry name" value="Alkaline phosphatase-like"/>
    <property type="match status" value="1"/>
</dbReference>
<comment type="caution">
    <text evidence="9">The sequence shown here is derived from an EMBL/GenBank/DDBJ whole genome shotgun (WGS) entry which is preliminary data.</text>
</comment>
<evidence type="ECO:0000313" key="10">
    <source>
        <dbReference type="Proteomes" id="UP000277864"/>
    </source>
</evidence>
<comment type="pathway">
    <text evidence="2">Cell wall biogenesis; lipoteichoic acid biosynthesis.</text>
</comment>
<keyword evidence="4 7" id="KW-0812">Transmembrane</keyword>
<dbReference type="PANTHER" id="PTHR47371:SF3">
    <property type="entry name" value="PHOSPHOGLYCEROL TRANSFERASE I"/>
    <property type="match status" value="1"/>
</dbReference>
<keyword evidence="5 7" id="KW-1133">Transmembrane helix</keyword>
<feature type="domain" description="Sulfatase N-terminal" evidence="8">
    <location>
        <begin position="250"/>
        <end position="516"/>
    </location>
</feature>
<dbReference type="Gene3D" id="3.40.720.10">
    <property type="entry name" value="Alkaline Phosphatase, subunit A"/>
    <property type="match status" value="1"/>
</dbReference>
<keyword evidence="10" id="KW-1185">Reference proteome</keyword>
<organism evidence="9 10">
    <name type="scientific">Vagococcus humatus</name>
    <dbReference type="NCBI Taxonomy" id="1889241"/>
    <lineage>
        <taxon>Bacteria</taxon>
        <taxon>Bacillati</taxon>
        <taxon>Bacillota</taxon>
        <taxon>Bacilli</taxon>
        <taxon>Lactobacillales</taxon>
        <taxon>Enterococcaceae</taxon>
        <taxon>Vagococcus</taxon>
    </lineage>
</organism>
<gene>
    <name evidence="9" type="ORF">C7P63_07910</name>
</gene>
<evidence type="ECO:0000256" key="5">
    <source>
        <dbReference type="ARBA" id="ARBA00022989"/>
    </source>
</evidence>
<evidence type="ECO:0000256" key="2">
    <source>
        <dbReference type="ARBA" id="ARBA00004936"/>
    </source>
</evidence>
<evidence type="ECO:0000256" key="7">
    <source>
        <dbReference type="SAM" id="Phobius"/>
    </source>
</evidence>
<dbReference type="AlphaFoldDB" id="A0A429Z5I7"/>